<feature type="domain" description="ABC transmembrane type-1" evidence="6">
    <location>
        <begin position="48"/>
        <end position="283"/>
    </location>
</feature>
<feature type="transmembrane region" description="Helical" evidence="5">
    <location>
        <begin position="357"/>
        <end position="381"/>
    </location>
</feature>
<feature type="transmembrane region" description="Helical" evidence="5">
    <location>
        <begin position="41"/>
        <end position="62"/>
    </location>
</feature>
<dbReference type="SUPFAM" id="SSF90123">
    <property type="entry name" value="ABC transporter transmembrane region"/>
    <property type="match status" value="1"/>
</dbReference>
<protein>
    <submittedName>
        <fullName evidence="7">ABC transporter transmembrane region 2</fullName>
    </submittedName>
</protein>
<evidence type="ECO:0000256" key="1">
    <source>
        <dbReference type="ARBA" id="ARBA00022448"/>
    </source>
</evidence>
<keyword evidence="2 5" id="KW-0812">Transmembrane</keyword>
<dbReference type="PANTHER" id="PTHR11384">
    <property type="entry name" value="ATP-BINDING CASSETTE, SUB-FAMILY D MEMBER"/>
    <property type="match status" value="1"/>
</dbReference>
<evidence type="ECO:0000256" key="2">
    <source>
        <dbReference type="ARBA" id="ARBA00022692"/>
    </source>
</evidence>
<feature type="transmembrane region" description="Helical" evidence="5">
    <location>
        <begin position="191"/>
        <end position="211"/>
    </location>
</feature>
<dbReference type="Gene3D" id="1.20.1560.10">
    <property type="entry name" value="ABC transporter type 1, transmembrane domain"/>
    <property type="match status" value="1"/>
</dbReference>
<dbReference type="EMBL" id="JAPMOS010000101">
    <property type="protein sequence ID" value="KAJ4455576.1"/>
    <property type="molecule type" value="Genomic_DNA"/>
</dbReference>
<sequence length="593" mass="66580">MVRRSPTSGHGVDINYNESSVKRLQFWRCLTRILKSTHKTWVIYLPYLFVVSLAIGDVFITAQYGLVKGKFQKSLLNQNLSQFWDSLTFGVLWYVLYALLQTTFAQTQPFVGMVNRFYTSRAMQRAYLGAKGNVLYKMSRLDARISTADQRMTQDADLWSQRWGEVFSKTVDCLSTLLYYAVWAWLDRGYIGPVALLAFYVVLFLVCRFLMNSLARMVFRNENLEGIFRAHHVRLRENAEAITFYDGHEAEHAVVSGALKGVIGARWSIWWRSWVLQMLALMLALKICGCSEIALYISRDFPWSVVLCLPGWLSVCRPITICLDLPSGKCLESPEPLALARARWLGSDVGIPSPTGAVTFVLSLLPLWFLFYFPVTSFLLYTTHIRQPFLLLGGGLPQRGSPDSLPEFRGSHTKAARLRPLIRECTWLSPDAHRVLAAYFGCYPLWRTGASGFPPEAFRGLDIWTGRSLGVRALPAISGGGGWLCKSPCAATRCYHLVGVPPHYATTAGVSFAHGCSDIRAVSSTSLAFVLFSRYFVPSLHDTPYIPHQLTSFFADLAAYFLMGYFVFLTDAFHGLDPGQIAEKINQCASANS</sequence>
<dbReference type="Proteomes" id="UP001141327">
    <property type="component" value="Unassembled WGS sequence"/>
</dbReference>
<comment type="caution">
    <text evidence="7">The sequence shown here is derived from an EMBL/GenBank/DDBJ whole genome shotgun (WGS) entry which is preliminary data.</text>
</comment>
<keyword evidence="3 5" id="KW-1133">Transmembrane helix</keyword>
<accession>A0ABQ8U8C5</accession>
<feature type="transmembrane region" description="Helical" evidence="5">
    <location>
        <begin position="82"/>
        <end position="100"/>
    </location>
</feature>
<keyword evidence="1" id="KW-0813">Transport</keyword>
<feature type="transmembrane region" description="Helical" evidence="5">
    <location>
        <begin position="557"/>
        <end position="576"/>
    </location>
</feature>
<evidence type="ECO:0000313" key="8">
    <source>
        <dbReference type="Proteomes" id="UP001141327"/>
    </source>
</evidence>
<dbReference type="InterPro" id="IPR036640">
    <property type="entry name" value="ABC1_TM_sf"/>
</dbReference>
<organism evidence="7 8">
    <name type="scientific">Paratrimastix pyriformis</name>
    <dbReference type="NCBI Taxonomy" id="342808"/>
    <lineage>
        <taxon>Eukaryota</taxon>
        <taxon>Metamonada</taxon>
        <taxon>Preaxostyla</taxon>
        <taxon>Paratrimastigidae</taxon>
        <taxon>Paratrimastix</taxon>
    </lineage>
</organism>
<reference evidence="7" key="1">
    <citation type="journal article" date="2022" name="bioRxiv">
        <title>Genomics of Preaxostyla Flagellates Illuminates Evolutionary Transitions and the Path Towards Mitochondrial Loss.</title>
        <authorList>
            <person name="Novak L.V.F."/>
            <person name="Treitli S.C."/>
            <person name="Pyrih J."/>
            <person name="Halakuc P."/>
            <person name="Pipaliya S.V."/>
            <person name="Vacek V."/>
            <person name="Brzon O."/>
            <person name="Soukal P."/>
            <person name="Eme L."/>
            <person name="Dacks J.B."/>
            <person name="Karnkowska A."/>
            <person name="Elias M."/>
            <person name="Hampl V."/>
        </authorList>
    </citation>
    <scope>NUCLEOTIDE SEQUENCE</scope>
    <source>
        <strain evidence="7">RCP-MX</strain>
    </source>
</reference>
<gene>
    <name evidence="7" type="ORF">PAPYR_9424</name>
</gene>
<evidence type="ECO:0000256" key="4">
    <source>
        <dbReference type="ARBA" id="ARBA00023136"/>
    </source>
</evidence>
<feature type="transmembrane region" description="Helical" evidence="5">
    <location>
        <begin position="274"/>
        <end position="297"/>
    </location>
</feature>
<dbReference type="PANTHER" id="PTHR11384:SF59">
    <property type="entry name" value="LYSOSOMAL COBALAMIN TRANSPORTER ABCD4"/>
    <property type="match status" value="1"/>
</dbReference>
<evidence type="ECO:0000256" key="5">
    <source>
        <dbReference type="SAM" id="Phobius"/>
    </source>
</evidence>
<keyword evidence="8" id="KW-1185">Reference proteome</keyword>
<evidence type="ECO:0000259" key="6">
    <source>
        <dbReference type="Pfam" id="PF06472"/>
    </source>
</evidence>
<dbReference type="InterPro" id="IPR011527">
    <property type="entry name" value="ABC1_TM_dom"/>
</dbReference>
<proteinExistence type="predicted"/>
<evidence type="ECO:0000256" key="3">
    <source>
        <dbReference type="ARBA" id="ARBA00022989"/>
    </source>
</evidence>
<keyword evidence="4 5" id="KW-0472">Membrane</keyword>
<dbReference type="InterPro" id="IPR050835">
    <property type="entry name" value="ABC_transporter_sub-D"/>
</dbReference>
<evidence type="ECO:0000313" key="7">
    <source>
        <dbReference type="EMBL" id="KAJ4455576.1"/>
    </source>
</evidence>
<dbReference type="Pfam" id="PF06472">
    <property type="entry name" value="ABC_membrane_2"/>
    <property type="match status" value="1"/>
</dbReference>
<name>A0ABQ8U8C5_9EUKA</name>